<name>A0AC34RDK6_9BILA</name>
<protein>
    <submittedName>
        <fullName evidence="2">UNC93-like protein MFSD11</fullName>
    </submittedName>
</protein>
<sequence>MYITYRRIRRTIIGMEPGTLNVLQLAIGFLFVFFAFNSQGFIEQTVIDDNKDKVSEHAGYISQAIIYAIFTLANFIAAPIVGILGARWSLVGGALTYGIFQAGFLFLNEPFLYISSALIGVGAAVIWTAQGKYIAMNSNEENASKHS</sequence>
<evidence type="ECO:0000313" key="1">
    <source>
        <dbReference type="Proteomes" id="UP000887576"/>
    </source>
</evidence>
<dbReference type="Proteomes" id="UP000887576">
    <property type="component" value="Unplaced"/>
</dbReference>
<proteinExistence type="predicted"/>
<dbReference type="WBParaSite" id="JU765_v2.g597.t1">
    <property type="protein sequence ID" value="JU765_v2.g597.t1"/>
    <property type="gene ID" value="JU765_v2.g597"/>
</dbReference>
<evidence type="ECO:0000313" key="2">
    <source>
        <dbReference type="WBParaSite" id="JU765_v2.g597.t1"/>
    </source>
</evidence>
<accession>A0AC34RDK6</accession>
<reference evidence="2" key="1">
    <citation type="submission" date="2022-11" db="UniProtKB">
        <authorList>
            <consortium name="WormBaseParasite"/>
        </authorList>
    </citation>
    <scope>IDENTIFICATION</scope>
</reference>
<organism evidence="1 2">
    <name type="scientific">Panagrolaimus sp. JU765</name>
    <dbReference type="NCBI Taxonomy" id="591449"/>
    <lineage>
        <taxon>Eukaryota</taxon>
        <taxon>Metazoa</taxon>
        <taxon>Ecdysozoa</taxon>
        <taxon>Nematoda</taxon>
        <taxon>Chromadorea</taxon>
        <taxon>Rhabditida</taxon>
        <taxon>Tylenchina</taxon>
        <taxon>Panagrolaimomorpha</taxon>
        <taxon>Panagrolaimoidea</taxon>
        <taxon>Panagrolaimidae</taxon>
        <taxon>Panagrolaimus</taxon>
    </lineage>
</organism>